<feature type="compositionally biased region" description="Basic and acidic residues" evidence="1">
    <location>
        <begin position="94"/>
        <end position="130"/>
    </location>
</feature>
<protein>
    <submittedName>
        <fullName evidence="4">N-acetylmuramoyl-L-alanine amidase LytC</fullName>
        <ecNumber evidence="4">3.5.1.28</ecNumber>
    </submittedName>
</protein>
<dbReference type="GO" id="GO:0004040">
    <property type="term" value="F:amidase activity"/>
    <property type="evidence" value="ECO:0007669"/>
    <property type="project" value="InterPro"/>
</dbReference>
<proteinExistence type="predicted"/>
<gene>
    <name evidence="4" type="primary">lytC_1</name>
    <name evidence="4" type="ORF">CTLFYP3_00011</name>
</gene>
<dbReference type="Pfam" id="PF04122">
    <property type="entry name" value="CW_binding_2"/>
    <property type="match status" value="3"/>
</dbReference>
<reference evidence="4" key="1">
    <citation type="submission" date="2019-11" db="EMBL/GenBank/DDBJ databases">
        <authorList>
            <person name="Feng L."/>
        </authorList>
    </citation>
    <scope>NUCLEOTIDE SEQUENCE</scope>
    <source>
        <strain evidence="4">CTertiumLFYP3</strain>
    </source>
</reference>
<keyword evidence="4" id="KW-0378">Hydrolase</keyword>
<name>A0A6N3F9X9_9CLOT</name>
<dbReference type="Gene3D" id="1.10.530.10">
    <property type="match status" value="1"/>
</dbReference>
<evidence type="ECO:0000256" key="2">
    <source>
        <dbReference type="SAM" id="SignalP"/>
    </source>
</evidence>
<feature type="chain" id="PRO_5026714112" evidence="2">
    <location>
        <begin position="28"/>
        <end position="999"/>
    </location>
</feature>
<dbReference type="GO" id="GO:0008745">
    <property type="term" value="F:N-acetylmuramoyl-L-alanine amidase activity"/>
    <property type="evidence" value="ECO:0007669"/>
    <property type="project" value="UniProtKB-EC"/>
</dbReference>
<dbReference type="Gene3D" id="3.40.50.12090">
    <property type="match status" value="2"/>
</dbReference>
<dbReference type="PANTHER" id="PTHR30032">
    <property type="entry name" value="N-ACETYLMURAMOYL-L-ALANINE AMIDASE-RELATED"/>
    <property type="match status" value="1"/>
</dbReference>
<feature type="region of interest" description="Disordered" evidence="1">
    <location>
        <begin position="39"/>
        <end position="148"/>
    </location>
</feature>
<feature type="compositionally biased region" description="Polar residues" evidence="1">
    <location>
        <begin position="39"/>
        <end position="59"/>
    </location>
</feature>
<dbReference type="Pfam" id="PF01832">
    <property type="entry name" value="Glucosaminidase"/>
    <property type="match status" value="1"/>
</dbReference>
<sequence>MISKKIKKIVAQLLLVAFILPNVTVNAVTNNLPKSKVESTAITEENGQSTKVEENGQSTKVEETADTSKTDEKVNNQSTEEKKENTEETNTGEVKNEEEVEEKKDDTSSKTNPEEAKVEEKNNTSSEEKSNNNTTNVDEKKVSEEETLKGKTYSKRKAYNPMARSVVPYTIEEDREEFRLKQEVVENLEVLVPMTDKEYELTIANADGSYEFLNAYDDMSQAVNEAKSIPESKLKSTQQPAVINSYGQVVYTTNQMARILRYVNNVNSAGNVNIYSDASLKNSITYINQGFIEDAPVLDVSGNAAKIMVNGLTGWINNNKASGTYDMVIVPLKQVKNPSYYTVKGGELVHFISYDMLGSSGFSKTIGKAPSYLKEGVRYLSYDGQYFYQYDYKNQSSIESTLNKLINDYKAGVRNNAVNKNNAFYLYYLNLPFRSQTIYSAADLNKFIDTYPSFGSGSKLKNLGQAFKDAERLYGVNALLALGVSINETGFGNSEIAKNKNNLFGLNAVDSSPGQSADSFATPKDSVIDFAKNWISRGYSDPADWRYFGGFLGNKNRGANVKYASDPFWGEKAAGYAYLIDKTLSGGISNLKDTNSKQIGMAKSTNKVIKKNGTLLYNVTNDTNQYGAYINTPFVISNMQKVTINGKSYYEIYPERNTPVAGGGPGNKYHGNYNWGDKGYIEAKDISLVNVYTPPVEVKSGINRYATAVELSKSSFNSAETIVIANGYAIPDGLTATPMASYLKAPLLLVEKDSIPSVTQNEIKRLGAKKIIIVGGTTVVNQSIEKQLYNLGVSKITRLGGRDRYETSLQVAKYIDSNFYDVNNVVIANGYGEADALSIAPVSGRDNMPIILVEYNSIPGNVNSWLKSEGLNNAYLIGGTTVLSNNILNKINSMTKQNIANNRIGGANRYDTNAKVIEKFYGTTTNKVYITEGLELADALTAGPVAASNGSPIVLAEHQLTYTQKVVLDRMTTNTIVQVGGVVPKNAVNNLRELLSRTQ</sequence>
<dbReference type="InterPro" id="IPR007253">
    <property type="entry name" value="Cell_wall-bd_2"/>
</dbReference>
<organism evidence="4">
    <name type="scientific">Clostridium tertium</name>
    <dbReference type="NCBI Taxonomy" id="1559"/>
    <lineage>
        <taxon>Bacteria</taxon>
        <taxon>Bacillati</taxon>
        <taxon>Bacillota</taxon>
        <taxon>Clostridia</taxon>
        <taxon>Eubacteriales</taxon>
        <taxon>Clostridiaceae</taxon>
        <taxon>Clostridium</taxon>
    </lineage>
</organism>
<dbReference type="EC" id="3.5.1.28" evidence="4"/>
<feature type="signal peptide" evidence="2">
    <location>
        <begin position="1"/>
        <end position="27"/>
    </location>
</feature>
<feature type="compositionally biased region" description="Basic and acidic residues" evidence="1">
    <location>
        <begin position="60"/>
        <end position="86"/>
    </location>
</feature>
<dbReference type="InterPro" id="IPR002901">
    <property type="entry name" value="MGlyc_endo_b_GlcNAc-like_dom"/>
</dbReference>
<evidence type="ECO:0000259" key="3">
    <source>
        <dbReference type="SMART" id="SM00047"/>
    </source>
</evidence>
<dbReference type="AlphaFoldDB" id="A0A6N3F9X9"/>
<dbReference type="InterPro" id="IPR051922">
    <property type="entry name" value="Bact_Sporulation_Assoc"/>
</dbReference>
<dbReference type="RefSeq" id="WP_156627041.1">
    <property type="nucleotide sequence ID" value="NZ_CACRTO010000034.1"/>
</dbReference>
<feature type="domain" description="Mannosyl-glycoprotein endo-beta-N-acetylglucosamidase-like" evidence="3">
    <location>
        <begin position="456"/>
        <end position="593"/>
    </location>
</feature>
<dbReference type="SMART" id="SM00047">
    <property type="entry name" value="LYZ2"/>
    <property type="match status" value="1"/>
</dbReference>
<accession>A0A6N3F9X9</accession>
<dbReference type="PANTHER" id="PTHR30032:SF8">
    <property type="entry name" value="GERMINATION-SPECIFIC N-ACETYLMURAMOYL-L-ALANINE AMIDASE"/>
    <property type="match status" value="1"/>
</dbReference>
<evidence type="ECO:0000256" key="1">
    <source>
        <dbReference type="SAM" id="MobiDB-lite"/>
    </source>
</evidence>
<dbReference type="EMBL" id="CACRTO010000034">
    <property type="protein sequence ID" value="VYU48780.1"/>
    <property type="molecule type" value="Genomic_DNA"/>
</dbReference>
<feature type="compositionally biased region" description="Basic and acidic residues" evidence="1">
    <location>
        <begin position="137"/>
        <end position="148"/>
    </location>
</feature>
<keyword evidence="2" id="KW-0732">Signal</keyword>
<evidence type="ECO:0000313" key="4">
    <source>
        <dbReference type="EMBL" id="VYU48780.1"/>
    </source>
</evidence>